<dbReference type="Proteomes" id="UP000235116">
    <property type="component" value="Chromosome"/>
</dbReference>
<protein>
    <submittedName>
        <fullName evidence="2">Uncharacterized protein</fullName>
    </submittedName>
</protein>
<accession>A0A2K9LHS4</accession>
<evidence type="ECO:0000256" key="1">
    <source>
        <dbReference type="SAM" id="SignalP"/>
    </source>
</evidence>
<reference evidence="3" key="1">
    <citation type="submission" date="2017-08" db="EMBL/GenBank/DDBJ databases">
        <title>Direct submision.</title>
        <authorList>
            <person name="Kim S.-J."/>
            <person name="Rhee S.-K."/>
        </authorList>
    </citation>
    <scope>NUCLEOTIDE SEQUENCE [LARGE SCALE GENOMIC DNA]</scope>
    <source>
        <strain evidence="3">GI5</strain>
    </source>
</reference>
<feature type="chain" id="PRO_5014655769" evidence="1">
    <location>
        <begin position="25"/>
        <end position="280"/>
    </location>
</feature>
<sequence length="280" mass="31408">MNQLFSIRSFLVVVLGVVSTMASARTISDLDAVHKAAVQRTLVMRIAKDHLQMAAGVDYQASRADMEASIEEYEFLLGQLELNSPNSNLNQRVLDIKRDWQKFRSVALTVASQESSLELIEEGNDLMLKNDLLMREWQARLPHLYGERIDLAQQQSMLSQRIGVYYLAQYIGVEADWLQDEMQFTVTAYETGMEELRLASEDAAVDPLIVAQLSSNWDYAKLGLEQFSSGKYVPVVMSVTMESMVKQTDTLAAAYHIRDRIAMNGGRILGESSLAANISN</sequence>
<name>A0A2K9LHS4_9GAMM</name>
<dbReference type="EMBL" id="CP022684">
    <property type="protein sequence ID" value="AUM11832.1"/>
    <property type="molecule type" value="Genomic_DNA"/>
</dbReference>
<evidence type="ECO:0000313" key="3">
    <source>
        <dbReference type="Proteomes" id="UP000235116"/>
    </source>
</evidence>
<dbReference type="GO" id="GO:0016020">
    <property type="term" value="C:membrane"/>
    <property type="evidence" value="ECO:0007669"/>
    <property type="project" value="UniProtKB-SubCell"/>
</dbReference>
<dbReference type="AlphaFoldDB" id="A0A2K9LHS4"/>
<keyword evidence="1" id="KW-0732">Signal</keyword>
<proteinExistence type="predicted"/>
<gene>
    <name evidence="2" type="ORF">Kalk_05080</name>
</gene>
<organism evidence="2 3">
    <name type="scientific">Ketobacter alkanivorans</name>
    <dbReference type="NCBI Taxonomy" id="1917421"/>
    <lineage>
        <taxon>Bacteria</taxon>
        <taxon>Pseudomonadati</taxon>
        <taxon>Pseudomonadota</taxon>
        <taxon>Gammaproteobacteria</taxon>
        <taxon>Pseudomonadales</taxon>
        <taxon>Ketobacteraceae</taxon>
        <taxon>Ketobacter</taxon>
    </lineage>
</organism>
<keyword evidence="3" id="KW-1185">Reference proteome</keyword>
<dbReference type="OrthoDB" id="952521at2"/>
<dbReference type="KEGG" id="kak:Kalk_05080"/>
<dbReference type="RefSeq" id="WP_101893170.1">
    <property type="nucleotide sequence ID" value="NZ_CP022684.1"/>
</dbReference>
<evidence type="ECO:0000313" key="2">
    <source>
        <dbReference type="EMBL" id="AUM11832.1"/>
    </source>
</evidence>
<feature type="signal peptide" evidence="1">
    <location>
        <begin position="1"/>
        <end position="24"/>
    </location>
</feature>